<gene>
    <name evidence="1" type="ORF">ABIE08_002937</name>
</gene>
<dbReference type="SUPFAM" id="SSF46785">
    <property type="entry name" value="Winged helix' DNA-binding domain"/>
    <property type="match status" value="1"/>
</dbReference>
<accession>A0ABV2R2T3</accession>
<keyword evidence="1" id="KW-0238">DNA-binding</keyword>
<dbReference type="CDD" id="cd00090">
    <property type="entry name" value="HTH_ARSR"/>
    <property type="match status" value="1"/>
</dbReference>
<dbReference type="Proteomes" id="UP001549321">
    <property type="component" value="Unassembled WGS sequence"/>
</dbReference>
<protein>
    <submittedName>
        <fullName evidence="1">DNA-binding transcriptional ArsR family regulator</fullName>
    </submittedName>
</protein>
<proteinExistence type="predicted"/>
<dbReference type="InterPro" id="IPR011991">
    <property type="entry name" value="ArsR-like_HTH"/>
</dbReference>
<dbReference type="Gene3D" id="1.10.10.10">
    <property type="entry name" value="Winged helix-like DNA-binding domain superfamily/Winged helix DNA-binding domain"/>
    <property type="match status" value="1"/>
</dbReference>
<dbReference type="InterPro" id="IPR036388">
    <property type="entry name" value="WH-like_DNA-bd_sf"/>
</dbReference>
<keyword evidence="2" id="KW-1185">Reference proteome</keyword>
<evidence type="ECO:0000313" key="2">
    <source>
        <dbReference type="Proteomes" id="UP001549321"/>
    </source>
</evidence>
<comment type="caution">
    <text evidence="1">The sequence shown here is derived from an EMBL/GenBank/DDBJ whole genome shotgun (WGS) entry which is preliminary data.</text>
</comment>
<dbReference type="InterPro" id="IPR036390">
    <property type="entry name" value="WH_DNA-bd_sf"/>
</dbReference>
<name>A0ABV2R2T3_9HYPH</name>
<organism evidence="1 2">
    <name type="scientific">Kaistia defluvii</name>
    <dbReference type="NCBI Taxonomy" id="410841"/>
    <lineage>
        <taxon>Bacteria</taxon>
        <taxon>Pseudomonadati</taxon>
        <taxon>Pseudomonadota</taxon>
        <taxon>Alphaproteobacteria</taxon>
        <taxon>Hyphomicrobiales</taxon>
        <taxon>Kaistiaceae</taxon>
        <taxon>Kaistia</taxon>
    </lineage>
</organism>
<dbReference type="Pfam" id="PF13730">
    <property type="entry name" value="HTH_36"/>
    <property type="match status" value="1"/>
</dbReference>
<evidence type="ECO:0000313" key="1">
    <source>
        <dbReference type="EMBL" id="MET4634991.1"/>
    </source>
</evidence>
<reference evidence="1 2" key="1">
    <citation type="submission" date="2024-06" db="EMBL/GenBank/DDBJ databases">
        <title>Sorghum-associated microbial communities from plants grown in Nebraska, USA.</title>
        <authorList>
            <person name="Schachtman D."/>
        </authorList>
    </citation>
    <scope>NUCLEOTIDE SEQUENCE [LARGE SCALE GENOMIC DNA]</scope>
    <source>
        <strain evidence="1 2">3207</strain>
    </source>
</reference>
<sequence>MRVNMATQEKTKPYGYLLVLRGLAKAAIELPDHPAALRVLCVLADYMGPDGMCRFGQGTVAARLGMSRPAVNKHLRLLHEAGILTKSIVGDPLTTDTTKAGRTLLYMLDLTGLAEARAGQEEIDDRRLQKRVEREGLVTLQQREGFQAFLAATSYDQRMSGDTAKGKAAMVAAERALGFRYEVEIPASADTGYVAYYRRSQIEAEGQPSLAAIEAAANQAQGPEPCDFG</sequence>
<dbReference type="EMBL" id="JBEPSM010000002">
    <property type="protein sequence ID" value="MET4634991.1"/>
    <property type="molecule type" value="Genomic_DNA"/>
</dbReference>
<dbReference type="GO" id="GO:0003677">
    <property type="term" value="F:DNA binding"/>
    <property type="evidence" value="ECO:0007669"/>
    <property type="project" value="UniProtKB-KW"/>
</dbReference>